<evidence type="ECO:0000313" key="3">
    <source>
        <dbReference type="EMBL" id="SNR92699.1"/>
    </source>
</evidence>
<gene>
    <name evidence="3" type="ORF">SAMN05216255_1042</name>
</gene>
<dbReference type="PANTHER" id="PTHR22642:SF2">
    <property type="entry name" value="PROTEIN LONG AFTER FAR-RED 3"/>
    <property type="match status" value="1"/>
</dbReference>
<dbReference type="CDD" id="cd01300">
    <property type="entry name" value="YtcJ_like"/>
    <property type="match status" value="1"/>
</dbReference>
<keyword evidence="4" id="KW-1185">Reference proteome</keyword>
<dbReference type="AlphaFoldDB" id="A0A239AAY2"/>
<dbReference type="SUPFAM" id="SSF51556">
    <property type="entry name" value="Metallo-dependent hydrolases"/>
    <property type="match status" value="1"/>
</dbReference>
<dbReference type="SUPFAM" id="SSF51338">
    <property type="entry name" value="Composite domain of metallo-dependent hydrolases"/>
    <property type="match status" value="1"/>
</dbReference>
<dbReference type="Gene3D" id="3.10.310.70">
    <property type="match status" value="1"/>
</dbReference>
<name>A0A239AAY2_9PSED</name>
<dbReference type="Gene3D" id="2.30.40.10">
    <property type="entry name" value="Urease, subunit C, domain 1"/>
    <property type="match status" value="1"/>
</dbReference>
<dbReference type="InterPro" id="IPR032466">
    <property type="entry name" value="Metal_Hydrolase"/>
</dbReference>
<dbReference type="InterPro" id="IPR033932">
    <property type="entry name" value="YtcJ-like"/>
</dbReference>
<organism evidence="3 4">
    <name type="scientific">Pseudomonas segetis</name>
    <dbReference type="NCBI Taxonomy" id="298908"/>
    <lineage>
        <taxon>Bacteria</taxon>
        <taxon>Pseudomonadati</taxon>
        <taxon>Pseudomonadota</taxon>
        <taxon>Gammaproteobacteria</taxon>
        <taxon>Pseudomonadales</taxon>
        <taxon>Pseudomonadaceae</taxon>
        <taxon>Pseudomonas</taxon>
    </lineage>
</organism>
<sequence>MFFNKTTVLLLSIAASFHAYAATVEPDNRPADLILQNGKIYTGNSQQPWAEAIAIKAGKIIAIGGADDVMAYRNANTSVVDLDKKMAMPGINDAHAHPTWGGLKQLFQCNFPASSSAQQIKTQISACIKDQPQAQWIRGGQWTAEFFQKNAIGSPRKWLDAISGDKAILLTDDTGHNLWANSKAMALLNIKADTQAPKGSTFEKNSATGDYTGILLEANGFIKSQLSDWSDTQYLQAAEYAINLANSVGITGIKDADANENVAKAYYRLDQKAGLNAHVGVAIRISDEHRKNIFDMPQIMRIRDKYRSRHVNTRFAKIYLDGVPTAARTAAMISPYKAEENSHKGNQHGHMLLNADELKSALVELDKQGFTVKIHAAGDQAIRSSLDAIEAMRKVNGSSGLKPELAHAEFIDPVDLPRFAQLNATADFSPYIWYPSPISDAIESVVGARAQKAWPARDLLDSGATIIAGSDWPSVVPDLTPWNAIEALVTRRDPSGQHAGALWPEQAITLEEALKIFTKNGAQALGADELTGSLEVGKAADIIVLNQNLFEVPVDDISETRILSTYFEGNKVYPEP</sequence>
<evidence type="ECO:0000256" key="1">
    <source>
        <dbReference type="SAM" id="SignalP"/>
    </source>
</evidence>
<feature type="domain" description="Amidohydrolase 3" evidence="2">
    <location>
        <begin position="79"/>
        <end position="573"/>
    </location>
</feature>
<dbReference type="RefSeq" id="WP_089358990.1">
    <property type="nucleotide sequence ID" value="NZ_FZOG01000001.1"/>
</dbReference>
<accession>A0A239AAY2</accession>
<feature type="signal peptide" evidence="1">
    <location>
        <begin position="1"/>
        <end position="21"/>
    </location>
</feature>
<evidence type="ECO:0000313" key="4">
    <source>
        <dbReference type="Proteomes" id="UP000242915"/>
    </source>
</evidence>
<dbReference type="EMBL" id="FZOG01000001">
    <property type="protein sequence ID" value="SNR92699.1"/>
    <property type="molecule type" value="Genomic_DNA"/>
</dbReference>
<keyword evidence="1" id="KW-0732">Signal</keyword>
<proteinExistence type="predicted"/>
<dbReference type="Proteomes" id="UP000242915">
    <property type="component" value="Unassembled WGS sequence"/>
</dbReference>
<dbReference type="GO" id="GO:0016810">
    <property type="term" value="F:hydrolase activity, acting on carbon-nitrogen (but not peptide) bonds"/>
    <property type="evidence" value="ECO:0007669"/>
    <property type="project" value="InterPro"/>
</dbReference>
<dbReference type="PANTHER" id="PTHR22642">
    <property type="entry name" value="IMIDAZOLONEPROPIONASE"/>
    <property type="match status" value="1"/>
</dbReference>
<evidence type="ECO:0000259" key="2">
    <source>
        <dbReference type="Pfam" id="PF07969"/>
    </source>
</evidence>
<feature type="chain" id="PRO_5012782797" description="Amidohydrolase 3 domain-containing protein" evidence="1">
    <location>
        <begin position="22"/>
        <end position="576"/>
    </location>
</feature>
<dbReference type="InterPro" id="IPR011059">
    <property type="entry name" value="Metal-dep_hydrolase_composite"/>
</dbReference>
<dbReference type="Gene3D" id="3.20.20.140">
    <property type="entry name" value="Metal-dependent hydrolases"/>
    <property type="match status" value="1"/>
</dbReference>
<dbReference type="Pfam" id="PF07969">
    <property type="entry name" value="Amidohydro_3"/>
    <property type="match status" value="1"/>
</dbReference>
<reference evidence="4" key="1">
    <citation type="submission" date="2017-06" db="EMBL/GenBank/DDBJ databases">
        <authorList>
            <person name="Varghese N."/>
            <person name="Submissions S."/>
        </authorList>
    </citation>
    <scope>NUCLEOTIDE SEQUENCE [LARGE SCALE GENOMIC DNA]</scope>
    <source>
        <strain evidence="4">CIP 108523</strain>
    </source>
</reference>
<protein>
    <recommendedName>
        <fullName evidence="2">Amidohydrolase 3 domain-containing protein</fullName>
    </recommendedName>
</protein>
<dbReference type="InterPro" id="IPR013108">
    <property type="entry name" value="Amidohydro_3"/>
</dbReference>